<sequence length="290" mass="32018">MIIVTKGIKLALCCLLMAGATVAGTVQQNWMALKSPNAPSADTPTIFVHGMPSSYHAEVKMVQNLIDAGITTPDNVVLATVSPQGQVSFNHRLPSHPHNPIVEVNLENSRERDNHVSAAWIKNVVVALEQQYHFKKVNFVGHSSGPLLILCYIMDNANDRHLPRVARLVSLGGAFNGALGKRDRPNAMELAPDGLPTTRQVKEYRELLPLHESFPHHTRVLNLFGDLQDGSNSDGRVANNSSRSMRYLVAARAQSYQEVKITGINADHSGLHNNKKVDFYLIRFLYGQNC</sequence>
<dbReference type="InterPro" id="IPR029058">
    <property type="entry name" value="AB_hydrolase_fold"/>
</dbReference>
<dbReference type="Pfam" id="PF06028">
    <property type="entry name" value="DUF915"/>
    <property type="match status" value="1"/>
</dbReference>
<evidence type="ECO:0000256" key="1">
    <source>
        <dbReference type="SAM" id="SignalP"/>
    </source>
</evidence>
<dbReference type="SUPFAM" id="SSF53474">
    <property type="entry name" value="alpha/beta-Hydrolases"/>
    <property type="match status" value="1"/>
</dbReference>
<feature type="chain" id="PRO_5038356608" description="Alpha/beta hydrolase" evidence="1">
    <location>
        <begin position="24"/>
        <end position="290"/>
    </location>
</feature>
<accession>A0A2J6NKS5</accession>
<evidence type="ECO:0000313" key="2">
    <source>
        <dbReference type="EMBL" id="PMB81950.1"/>
    </source>
</evidence>
<dbReference type="Gene3D" id="3.40.50.1820">
    <property type="entry name" value="alpha/beta hydrolase"/>
    <property type="match status" value="1"/>
</dbReference>
<comment type="caution">
    <text evidence="2">The sequence shown here is derived from an EMBL/GenBank/DDBJ whole genome shotgun (WGS) entry which is preliminary data.</text>
</comment>
<name>A0A2J6NKS5_9LACO</name>
<dbReference type="EMBL" id="PNFV01000013">
    <property type="protein sequence ID" value="PMB81950.1"/>
    <property type="molecule type" value="Genomic_DNA"/>
</dbReference>
<keyword evidence="1" id="KW-0732">Signal</keyword>
<dbReference type="AlphaFoldDB" id="A0A2J6NKS5"/>
<evidence type="ECO:0008006" key="4">
    <source>
        <dbReference type="Google" id="ProtNLM"/>
    </source>
</evidence>
<feature type="signal peptide" evidence="1">
    <location>
        <begin position="1"/>
        <end position="23"/>
    </location>
</feature>
<dbReference type="InterPro" id="IPR010315">
    <property type="entry name" value="DUF915_hydro-like"/>
</dbReference>
<proteinExistence type="predicted"/>
<organism evidence="2 3">
    <name type="scientific">Limosilactobacillus pontis</name>
    <dbReference type="NCBI Taxonomy" id="35787"/>
    <lineage>
        <taxon>Bacteria</taxon>
        <taxon>Bacillati</taxon>
        <taxon>Bacillota</taxon>
        <taxon>Bacilli</taxon>
        <taxon>Lactobacillales</taxon>
        <taxon>Lactobacillaceae</taxon>
        <taxon>Limosilactobacillus</taxon>
    </lineage>
</organism>
<evidence type="ECO:0000313" key="3">
    <source>
        <dbReference type="Proteomes" id="UP000239920"/>
    </source>
</evidence>
<dbReference type="OrthoDB" id="503948at2"/>
<gene>
    <name evidence="2" type="ORF">CK797_08455</name>
</gene>
<protein>
    <recommendedName>
        <fullName evidence="4">Alpha/beta hydrolase</fullName>
    </recommendedName>
</protein>
<dbReference type="RefSeq" id="WP_104689305.1">
    <property type="nucleotide sequence ID" value="NZ_JBKTHY010000013.1"/>
</dbReference>
<reference evidence="2 3" key="1">
    <citation type="submission" date="2017-09" db="EMBL/GenBank/DDBJ databases">
        <title>Bacterial strain isolated from the female urinary microbiota.</title>
        <authorList>
            <person name="Thomas-White K."/>
            <person name="Kumar N."/>
            <person name="Forster S."/>
            <person name="Putonti C."/>
            <person name="Lawley T."/>
            <person name="Wolfe A.J."/>
        </authorList>
    </citation>
    <scope>NUCLEOTIDE SEQUENCE [LARGE SCALE GENOMIC DNA]</scope>
    <source>
        <strain evidence="2 3">UMB0683</strain>
    </source>
</reference>
<dbReference type="Proteomes" id="UP000239920">
    <property type="component" value="Unassembled WGS sequence"/>
</dbReference>